<evidence type="ECO:0000313" key="11">
    <source>
        <dbReference type="EMBL" id="OUS45546.1"/>
    </source>
</evidence>
<dbReference type="InterPro" id="IPR036249">
    <property type="entry name" value="Thioredoxin-like_sf"/>
</dbReference>
<evidence type="ECO:0000256" key="1">
    <source>
        <dbReference type="ARBA" id="ARBA00003195"/>
    </source>
</evidence>
<dbReference type="InterPro" id="IPR007741">
    <property type="entry name" value="Ribosomal_mL43/mS25/NADH_DH"/>
</dbReference>
<dbReference type="InterPro" id="IPR016464">
    <property type="entry name" value="NADH_Ub_cplx-1_asu_su-2"/>
</dbReference>
<dbReference type="Proteomes" id="UP000195557">
    <property type="component" value="Unassembled WGS sequence"/>
</dbReference>
<dbReference type="GO" id="GO:0005743">
    <property type="term" value="C:mitochondrial inner membrane"/>
    <property type="evidence" value="ECO:0007669"/>
    <property type="project" value="UniProtKB-SubCell"/>
</dbReference>
<evidence type="ECO:0000256" key="4">
    <source>
        <dbReference type="ARBA" id="ARBA00022448"/>
    </source>
</evidence>
<dbReference type="PANTHER" id="PTHR12878">
    <property type="entry name" value="NADH-UBIQUINONE OXIDOREDUCTASE B8 SUBUNIT"/>
    <property type="match status" value="1"/>
</dbReference>
<accession>A0A1Y5I7U1</accession>
<reference evidence="11" key="1">
    <citation type="submission" date="2017-04" db="EMBL/GenBank/DDBJ databases">
        <title>Population genomics of picophytoplankton unveils novel chromosome hypervariability.</title>
        <authorList>
            <consortium name="DOE Joint Genome Institute"/>
            <person name="Blanc-Mathieu R."/>
            <person name="Krasovec M."/>
            <person name="Hebrard M."/>
            <person name="Yau S."/>
            <person name="Desgranges E."/>
            <person name="Martin J."/>
            <person name="Schackwitz W."/>
            <person name="Kuo A."/>
            <person name="Salin G."/>
            <person name="Donnadieu C."/>
            <person name="Desdevises Y."/>
            <person name="Sanchez-Ferandin S."/>
            <person name="Moreau H."/>
            <person name="Rivals E."/>
            <person name="Grigoriev I.V."/>
            <person name="Grimsley N."/>
            <person name="Eyre-Walker A."/>
            <person name="Piganeau G."/>
        </authorList>
    </citation>
    <scope>NUCLEOTIDE SEQUENCE [LARGE SCALE GENOMIC DNA]</scope>
    <source>
        <strain evidence="11">RCC 1115</strain>
    </source>
</reference>
<name>A0A1Y5I7U1_OSTTA</name>
<dbReference type="SMART" id="SM00916">
    <property type="entry name" value="L51_S25_CI-B8"/>
    <property type="match status" value="1"/>
</dbReference>
<comment type="function">
    <text evidence="1">Accessory subunit of the mitochondrial membrane respiratory chain NADH dehydrogenase (Complex I), that is believed not to be involved in catalysis. Complex I functions in the transfer of electrons from NADH to the respiratory chain. The immediate electron acceptor for the enzyme is believed to be ubiquinone.</text>
</comment>
<organism evidence="11">
    <name type="scientific">Ostreococcus tauri</name>
    <name type="common">Marine green alga</name>
    <dbReference type="NCBI Taxonomy" id="70448"/>
    <lineage>
        <taxon>Eukaryota</taxon>
        <taxon>Viridiplantae</taxon>
        <taxon>Chlorophyta</taxon>
        <taxon>Mamiellophyceae</taxon>
        <taxon>Mamiellales</taxon>
        <taxon>Bathycoccaceae</taxon>
        <taxon>Ostreococcus</taxon>
    </lineage>
</organism>
<evidence type="ECO:0000256" key="3">
    <source>
        <dbReference type="ARBA" id="ARBA00008939"/>
    </source>
</evidence>
<dbReference type="AlphaFoldDB" id="A0A1Y5I7U1"/>
<evidence type="ECO:0000256" key="7">
    <source>
        <dbReference type="ARBA" id="ARBA00022982"/>
    </source>
</evidence>
<comment type="similarity">
    <text evidence="3">Belongs to the complex I NDUFA2 subunit family.</text>
</comment>
<dbReference type="EMBL" id="KZ155789">
    <property type="protein sequence ID" value="OUS45546.1"/>
    <property type="molecule type" value="Genomic_DNA"/>
</dbReference>
<evidence type="ECO:0000256" key="6">
    <source>
        <dbReference type="ARBA" id="ARBA00022792"/>
    </source>
</evidence>
<keyword evidence="4" id="KW-0813">Transport</keyword>
<gene>
    <name evidence="11" type="ORF">BE221DRAFT_83715</name>
</gene>
<evidence type="ECO:0000256" key="9">
    <source>
        <dbReference type="ARBA" id="ARBA00023136"/>
    </source>
</evidence>
<keyword evidence="9" id="KW-0472">Membrane</keyword>
<evidence type="ECO:0000259" key="10">
    <source>
        <dbReference type="SMART" id="SM00916"/>
    </source>
</evidence>
<keyword evidence="7" id="KW-0249">Electron transport</keyword>
<dbReference type="eggNOG" id="KOG3446">
    <property type="taxonomic scope" value="Eukaryota"/>
</dbReference>
<evidence type="ECO:0000256" key="8">
    <source>
        <dbReference type="ARBA" id="ARBA00023128"/>
    </source>
</evidence>
<keyword evidence="8" id="KW-0496">Mitochondrion</keyword>
<dbReference type="Pfam" id="PF05047">
    <property type="entry name" value="L51_S25_CI-B8"/>
    <property type="match status" value="1"/>
</dbReference>
<proteinExistence type="inferred from homology"/>
<keyword evidence="6" id="KW-0999">Mitochondrion inner membrane</keyword>
<dbReference type="PANTHER" id="PTHR12878:SF0">
    <property type="entry name" value="NADH DEHYDROGENASE [UBIQUINONE] 1 ALPHA SUBCOMPLEX SUBUNIT 2"/>
    <property type="match status" value="1"/>
</dbReference>
<keyword evidence="11" id="KW-0830">Ubiquinone</keyword>
<sequence length="146" mass="16169">MVQDVFVISSSYERAVERRIEGGRRGAPGRIRLIHVARRTERRRPLTIAPMSKAAFTGLKAVQELRFHLCQTSKGSEGVRNFLMSSYKTLKAASPSTPVLIRESSGAEGKLYARYDMGVEKCVKLEGLDAKGVEKCLQDLVSSVPK</sequence>
<feature type="domain" description="Ribosomal protein/NADH dehydrogenase" evidence="10">
    <location>
        <begin position="71"/>
        <end position="144"/>
    </location>
</feature>
<evidence type="ECO:0000256" key="2">
    <source>
        <dbReference type="ARBA" id="ARBA00004443"/>
    </source>
</evidence>
<dbReference type="Gene3D" id="3.40.30.10">
    <property type="entry name" value="Glutaredoxin"/>
    <property type="match status" value="1"/>
</dbReference>
<dbReference type="SUPFAM" id="SSF52833">
    <property type="entry name" value="Thioredoxin-like"/>
    <property type="match status" value="1"/>
</dbReference>
<keyword evidence="5" id="KW-0679">Respiratory chain</keyword>
<comment type="subcellular location">
    <subcellularLocation>
        <location evidence="2">Mitochondrion inner membrane</location>
        <topology evidence="2">Peripheral membrane protein</topology>
        <orientation evidence="2">Matrix side</orientation>
    </subcellularLocation>
</comment>
<protein>
    <submittedName>
        <fullName evidence="11">NADH:ubiquinone oxidoreductase NDUFA2/B8 subunit</fullName>
    </submittedName>
</protein>
<evidence type="ECO:0000256" key="5">
    <source>
        <dbReference type="ARBA" id="ARBA00022660"/>
    </source>
</evidence>